<sequence>MDYQAFLDEKVESPFFLCSATESKRLFGSHLDFACGIKNEELVL</sequence>
<dbReference type="KEGG" id="pne:Pnec_0323"/>
<gene>
    <name evidence="1" type="ordered locus">Pnec_0323</name>
</gene>
<organism evidence="1">
    <name type="scientific">Polynucleobacter necessarius subsp. necessarius (strain STIR1)</name>
    <dbReference type="NCBI Taxonomy" id="452638"/>
    <lineage>
        <taxon>Bacteria</taxon>
        <taxon>Pseudomonadati</taxon>
        <taxon>Pseudomonadota</taxon>
        <taxon>Betaproteobacteria</taxon>
        <taxon>Burkholderiales</taxon>
        <taxon>Burkholderiaceae</taxon>
        <taxon>Polynucleobacter</taxon>
    </lineage>
</organism>
<dbReference type="EMBL" id="CP001010">
    <property type="protein sequence ID" value="ACB43615.1"/>
    <property type="molecule type" value="Genomic_DNA"/>
</dbReference>
<dbReference type="AlphaFoldDB" id="B1XTD8"/>
<dbReference type="HOGENOM" id="CLU_3219972_0_0_4"/>
<name>B1XTD8_POLNS</name>
<evidence type="ECO:0000313" key="1">
    <source>
        <dbReference type="EMBL" id="ACB43615.1"/>
    </source>
</evidence>
<reference evidence="1" key="1">
    <citation type="submission" date="2008-03" db="EMBL/GenBank/DDBJ databases">
        <title>Complete sequence of Polynucleobacter necessarius STIR1.</title>
        <authorList>
            <consortium name="US DOE Joint Genome Institute"/>
            <person name="Copeland A."/>
            <person name="Lucas S."/>
            <person name="Lapidus A."/>
            <person name="Barry K."/>
            <person name="Detter J.C."/>
            <person name="Glavina del Rio T."/>
            <person name="Hammon N."/>
            <person name="Israni S."/>
            <person name="Dalin E."/>
            <person name="Tice H."/>
            <person name="Pitluck S."/>
            <person name="Chain P."/>
            <person name="Malfatti S."/>
            <person name="Shin M."/>
            <person name="Vergez L."/>
            <person name="Schmutz J."/>
            <person name="Larimer F."/>
            <person name="Land M."/>
            <person name="Hauser L."/>
            <person name="Kyrpides N."/>
            <person name="Kim E."/>
            <person name="Hahn M."/>
            <person name="Richardson P."/>
        </authorList>
    </citation>
    <scope>NUCLEOTIDE SEQUENCE [LARGE SCALE GENOMIC DNA]</scope>
    <source>
        <strain evidence="1">STIR1</strain>
    </source>
</reference>
<proteinExistence type="predicted"/>
<protein>
    <submittedName>
        <fullName evidence="1">Uncharacterized protein</fullName>
    </submittedName>
</protein>
<accession>B1XTD8</accession>